<accession>A0ABQ9UUN5</accession>
<sequence length="71" mass="8168">MTENMKECLAQTKTAVGDMVTVVKTEVCSPLRDQEYGQPCSWAQALEKPKQWPREVCVPISIFQFFHHLLD</sequence>
<dbReference type="EMBL" id="JASSZA010000010">
    <property type="protein sequence ID" value="KAK2100536.1"/>
    <property type="molecule type" value="Genomic_DNA"/>
</dbReference>
<protein>
    <submittedName>
        <fullName evidence="1">PR domain-containing protein 11</fullName>
    </submittedName>
</protein>
<evidence type="ECO:0000313" key="2">
    <source>
        <dbReference type="Proteomes" id="UP001266305"/>
    </source>
</evidence>
<name>A0ABQ9UUN5_SAGOE</name>
<organism evidence="1 2">
    <name type="scientific">Saguinus oedipus</name>
    <name type="common">Cotton-top tamarin</name>
    <name type="synonym">Oedipomidas oedipus</name>
    <dbReference type="NCBI Taxonomy" id="9490"/>
    <lineage>
        <taxon>Eukaryota</taxon>
        <taxon>Metazoa</taxon>
        <taxon>Chordata</taxon>
        <taxon>Craniata</taxon>
        <taxon>Vertebrata</taxon>
        <taxon>Euteleostomi</taxon>
        <taxon>Mammalia</taxon>
        <taxon>Eutheria</taxon>
        <taxon>Euarchontoglires</taxon>
        <taxon>Primates</taxon>
        <taxon>Haplorrhini</taxon>
        <taxon>Platyrrhini</taxon>
        <taxon>Cebidae</taxon>
        <taxon>Callitrichinae</taxon>
        <taxon>Saguinus</taxon>
    </lineage>
</organism>
<gene>
    <name evidence="1" type="primary">PRDM11_2</name>
    <name evidence="1" type="ORF">P7K49_021884</name>
</gene>
<proteinExistence type="predicted"/>
<dbReference type="Proteomes" id="UP001266305">
    <property type="component" value="Unassembled WGS sequence"/>
</dbReference>
<comment type="caution">
    <text evidence="1">The sequence shown here is derived from an EMBL/GenBank/DDBJ whole genome shotgun (WGS) entry which is preliminary data.</text>
</comment>
<evidence type="ECO:0000313" key="1">
    <source>
        <dbReference type="EMBL" id="KAK2100536.1"/>
    </source>
</evidence>
<keyword evidence="2" id="KW-1185">Reference proteome</keyword>
<reference evidence="1 2" key="1">
    <citation type="submission" date="2023-05" db="EMBL/GenBank/DDBJ databases">
        <title>B98-5 Cell Line De Novo Hybrid Assembly: An Optical Mapping Approach.</title>
        <authorList>
            <person name="Kananen K."/>
            <person name="Auerbach J.A."/>
            <person name="Kautto E."/>
            <person name="Blachly J.S."/>
        </authorList>
    </citation>
    <scope>NUCLEOTIDE SEQUENCE [LARGE SCALE GENOMIC DNA]</scope>
    <source>
        <strain evidence="1">B95-8</strain>
        <tissue evidence="1">Cell line</tissue>
    </source>
</reference>